<protein>
    <recommendedName>
        <fullName evidence="6">GEX2 N-terminal Ig-like domain-containing protein</fullName>
    </recommendedName>
</protein>
<evidence type="ECO:0000313" key="7">
    <source>
        <dbReference type="EMBL" id="KAK7303768.1"/>
    </source>
</evidence>
<dbReference type="Pfam" id="PF00630">
    <property type="entry name" value="Filamin"/>
    <property type="match status" value="1"/>
</dbReference>
<keyword evidence="1" id="KW-0677">Repeat</keyword>
<keyword evidence="4" id="KW-0812">Transmembrane</keyword>
<evidence type="ECO:0000256" key="1">
    <source>
        <dbReference type="ARBA" id="ARBA00022737"/>
    </source>
</evidence>
<feature type="signal peptide" evidence="5">
    <location>
        <begin position="1"/>
        <end position="21"/>
    </location>
</feature>
<feature type="compositionally biased region" description="Polar residues" evidence="3">
    <location>
        <begin position="1042"/>
        <end position="1057"/>
    </location>
</feature>
<dbReference type="EMBL" id="JAYKXN010000003">
    <property type="protein sequence ID" value="KAK7303768.1"/>
    <property type="molecule type" value="Genomic_DNA"/>
</dbReference>
<dbReference type="AlphaFoldDB" id="A0AAN9PN51"/>
<comment type="caution">
    <text evidence="7">The sequence shown here is derived from an EMBL/GenBank/DDBJ whole genome shotgun (WGS) entry which is preliminary data.</text>
</comment>
<feature type="chain" id="PRO_5043004291" description="GEX2 N-terminal Ig-like domain-containing protein" evidence="5">
    <location>
        <begin position="22"/>
        <end position="1108"/>
    </location>
</feature>
<feature type="domain" description="GEX2 N-terminal Ig-like" evidence="6">
    <location>
        <begin position="134"/>
        <end position="238"/>
    </location>
</feature>
<proteinExistence type="predicted"/>
<dbReference type="PANTHER" id="PTHR38537:SF8">
    <property type="entry name" value="FILAMIN-A"/>
    <property type="match status" value="1"/>
</dbReference>
<evidence type="ECO:0000259" key="6">
    <source>
        <dbReference type="Pfam" id="PF23616"/>
    </source>
</evidence>
<dbReference type="Proteomes" id="UP001359559">
    <property type="component" value="Unassembled WGS sequence"/>
</dbReference>
<dbReference type="PROSITE" id="PS50194">
    <property type="entry name" value="FILAMIN_REPEAT"/>
    <property type="match status" value="2"/>
</dbReference>
<dbReference type="InterPro" id="IPR056434">
    <property type="entry name" value="Ig_GEX2_N"/>
</dbReference>
<sequence length="1108" mass="122792">MQIPTLTLIAILLSALSLSSGKSQVPLFAFSWWDDKGTFLAGETATIRVKVLENADKIDKNAFKPILTVNGKEGNSSYVSTVLSNIQGDPNDWNISFTPIRVGLFNVFINEDRYKVYDSSLHFQVDPGYMYPSLCVASWKGLKHEFEAGSKATIKVLLKDAFGNSISKTTQASYLPDFALSVLHENGSVASVLGISNMVWNEFDYIVIEFVVTKAGNFHLGIEGGNQTLSGSPLPVKVNPGAIDVSNCIAKWNIEPHAWQLASKMEIFIHQLDQHGNLVSGLYPFDAEVVERETNLSIPIADLHFEEVDAGIQLFTFSNLEPGNFLLTIYDSKHNKSISNMPYIYTVFIGYCDGVKSVVNGSGLNDSIAGEKAEFSIYLNDIYQYPSPVEADILKVQILREIDSYSVSPIIYPMLNKNGSIKALEVRYDGIGHMETVASPSVVLINNSNVSESSTMASAFRVSYTPEKSGFYDINVYCGNILLNEGHSFRKEVKAGEVNTSLSSVVRFSSKVSKLSKNEIVVQLVDSYLNPVRSHQSRLKLEIASNNSSEFSTLDITDNKDGSYSCSYMAKDVGTYEICASFDDKCFMPYPFNINVYSTEYFPKANNDTISIWEDQSIAIDALANDYFAGDNASIVELSKSDHGSLIQTGRIFRYTPYKGYYGNDSFWYTISDINGNLATASVYISVLNVPPQFASVPNQLQAIEDLISPRFGGFTGFEITYSNPMENISVNLSAKSGSIHMSPVAMQYGLAMWSELTINTGNEAATSLQIEGHVEVINFALQSIQYLGNENFYGADTIQVSAKNKNGVNSLNVPIFVDPINDPPFIRVPYFIILRNDEDETLIFDQENDKFDFFIGDPDLLTFPGAQVHFLLMFSMEVNDGLIVTNLPVHLINSTELKHMNNYQWQPPQTYVTISEHFMVKANGIRFQGTVNDCNSVMQQLFYHGGEHGAVLTLTLNDMGNYGCYPDCAEGMSMPLYTEAVVNLMRKQPMSAFLAHTLGSIIVIEFVIMFSLGVLLLYFTCKCAILLAHERKNCETRSSEESAMQSSHRKTSSVNTPENATYFTGCCSSSSMLRFGMQSSNFRKLPRGLFQVGESSKGVNQSSHSTS</sequence>
<keyword evidence="8" id="KW-1185">Reference proteome</keyword>
<dbReference type="InterPro" id="IPR014756">
    <property type="entry name" value="Ig_E-set"/>
</dbReference>
<dbReference type="SUPFAM" id="SSF81296">
    <property type="entry name" value="E set domains"/>
    <property type="match status" value="3"/>
</dbReference>
<keyword evidence="4" id="KW-0472">Membrane</keyword>
<dbReference type="GO" id="GO:0030036">
    <property type="term" value="P:actin cytoskeleton organization"/>
    <property type="evidence" value="ECO:0007669"/>
    <property type="project" value="InterPro"/>
</dbReference>
<keyword evidence="4" id="KW-1133">Transmembrane helix</keyword>
<dbReference type="InterPro" id="IPR044801">
    <property type="entry name" value="Filamin"/>
</dbReference>
<reference evidence="7 8" key="1">
    <citation type="submission" date="2024-01" db="EMBL/GenBank/DDBJ databases">
        <title>The genomes of 5 underutilized Papilionoideae crops provide insights into root nodulation and disease resistance.</title>
        <authorList>
            <person name="Yuan L."/>
        </authorList>
    </citation>
    <scope>NUCLEOTIDE SEQUENCE [LARGE SCALE GENOMIC DNA]</scope>
    <source>
        <strain evidence="7">LY-2023</strain>
        <tissue evidence="7">Leaf</tissue>
    </source>
</reference>
<evidence type="ECO:0000256" key="5">
    <source>
        <dbReference type="SAM" id="SignalP"/>
    </source>
</evidence>
<dbReference type="Pfam" id="PF23616">
    <property type="entry name" value="Ig_GEX2_N"/>
    <property type="match status" value="2"/>
</dbReference>
<feature type="repeat" description="Filamin" evidence="2">
    <location>
        <begin position="525"/>
        <end position="596"/>
    </location>
</feature>
<dbReference type="Gene3D" id="2.60.40.3440">
    <property type="match status" value="1"/>
</dbReference>
<keyword evidence="5" id="KW-0732">Signal</keyword>
<feature type="domain" description="GEX2 N-terminal Ig-like" evidence="6">
    <location>
        <begin position="27"/>
        <end position="125"/>
    </location>
</feature>
<name>A0AAN9PN51_CLITE</name>
<dbReference type="InterPro" id="IPR017868">
    <property type="entry name" value="Filamin/ABP280_repeat-like"/>
</dbReference>
<organism evidence="7 8">
    <name type="scientific">Clitoria ternatea</name>
    <name type="common">Butterfly pea</name>
    <dbReference type="NCBI Taxonomy" id="43366"/>
    <lineage>
        <taxon>Eukaryota</taxon>
        <taxon>Viridiplantae</taxon>
        <taxon>Streptophyta</taxon>
        <taxon>Embryophyta</taxon>
        <taxon>Tracheophyta</taxon>
        <taxon>Spermatophyta</taxon>
        <taxon>Magnoliopsida</taxon>
        <taxon>eudicotyledons</taxon>
        <taxon>Gunneridae</taxon>
        <taxon>Pentapetalae</taxon>
        <taxon>rosids</taxon>
        <taxon>fabids</taxon>
        <taxon>Fabales</taxon>
        <taxon>Fabaceae</taxon>
        <taxon>Papilionoideae</taxon>
        <taxon>50 kb inversion clade</taxon>
        <taxon>NPAAA clade</taxon>
        <taxon>indigoferoid/millettioid clade</taxon>
        <taxon>Phaseoleae</taxon>
        <taxon>Clitoria</taxon>
    </lineage>
</organism>
<evidence type="ECO:0000256" key="3">
    <source>
        <dbReference type="SAM" id="MobiDB-lite"/>
    </source>
</evidence>
<dbReference type="GO" id="GO:0048235">
    <property type="term" value="P:pollen sperm cell differentiation"/>
    <property type="evidence" value="ECO:0007669"/>
    <property type="project" value="TreeGrafter"/>
</dbReference>
<feature type="transmembrane region" description="Helical" evidence="4">
    <location>
        <begin position="994"/>
        <end position="1020"/>
    </location>
</feature>
<dbReference type="PANTHER" id="PTHR38537">
    <property type="entry name" value="JITTERBUG, ISOFORM N"/>
    <property type="match status" value="1"/>
</dbReference>
<feature type="repeat" description="Filamin" evidence="2">
    <location>
        <begin position="349"/>
        <end position="493"/>
    </location>
</feature>
<accession>A0AAN9PN51</accession>
<feature type="region of interest" description="Disordered" evidence="3">
    <location>
        <begin position="1038"/>
        <end position="1057"/>
    </location>
</feature>
<dbReference type="GO" id="GO:0051015">
    <property type="term" value="F:actin filament binding"/>
    <property type="evidence" value="ECO:0007669"/>
    <property type="project" value="InterPro"/>
</dbReference>
<gene>
    <name evidence="7" type="ORF">RJT34_14684</name>
</gene>
<evidence type="ECO:0000313" key="8">
    <source>
        <dbReference type="Proteomes" id="UP001359559"/>
    </source>
</evidence>
<dbReference type="InterPro" id="IPR013783">
    <property type="entry name" value="Ig-like_fold"/>
</dbReference>
<evidence type="ECO:0000256" key="2">
    <source>
        <dbReference type="PROSITE-ProRule" id="PRU00087"/>
    </source>
</evidence>
<dbReference type="Pfam" id="PF17963">
    <property type="entry name" value="Big_9"/>
    <property type="match status" value="1"/>
</dbReference>
<evidence type="ECO:0000256" key="4">
    <source>
        <dbReference type="SAM" id="Phobius"/>
    </source>
</evidence>
<dbReference type="Gene3D" id="2.60.40.10">
    <property type="entry name" value="Immunoglobulins"/>
    <property type="match status" value="3"/>
</dbReference>